<dbReference type="Proteomes" id="UP000078561">
    <property type="component" value="Unassembled WGS sequence"/>
</dbReference>
<dbReference type="STRING" id="4829.A0A168RRJ8"/>
<accession>A0A168RRJ8</accession>
<dbReference type="GO" id="GO:0072583">
    <property type="term" value="P:clathrin-dependent endocytosis"/>
    <property type="evidence" value="ECO:0007669"/>
    <property type="project" value="TreeGrafter"/>
</dbReference>
<dbReference type="InParanoid" id="A0A168RRJ8"/>
<comment type="function">
    <text evidence="6">Clathrin is the major protein of the polyhedral coat of coated pits and vesicles.</text>
</comment>
<dbReference type="PANTHER" id="PTHR10639:SF7">
    <property type="entry name" value="CLATHRIN LIGHT CHAIN"/>
    <property type="match status" value="1"/>
</dbReference>
<evidence type="ECO:0000313" key="9">
    <source>
        <dbReference type="Proteomes" id="UP000078561"/>
    </source>
</evidence>
<proteinExistence type="inferred from homology"/>
<keyword evidence="4 6" id="KW-0168">Coated pit</keyword>
<dbReference type="EMBL" id="LT554731">
    <property type="protein sequence ID" value="SAM07292.1"/>
    <property type="molecule type" value="Genomic_DNA"/>
</dbReference>
<comment type="subcellular location">
    <subcellularLocation>
        <location evidence="1 6">Cytoplasmic vesicle membrane</location>
        <topology evidence="1 6">Peripheral membrane protein</topology>
        <orientation evidence="1 6">Cytoplasmic side</orientation>
    </subcellularLocation>
    <subcellularLocation>
        <location evidence="6">Membrane</location>
        <location evidence="6">Coated pit</location>
        <topology evidence="6">Peripheral membrane protein</topology>
        <orientation evidence="6">Cytoplasmic side</orientation>
    </subcellularLocation>
    <text evidence="6">Cytoplasmic face of coated pits and vesicles.</text>
</comment>
<dbReference type="PANTHER" id="PTHR10639">
    <property type="entry name" value="CLATHRIN LIGHT CHAIN"/>
    <property type="match status" value="1"/>
</dbReference>
<dbReference type="OMA" id="ETWYSHY"/>
<feature type="region of interest" description="Disordered" evidence="7">
    <location>
        <begin position="119"/>
        <end position="184"/>
    </location>
</feature>
<dbReference type="Pfam" id="PF01086">
    <property type="entry name" value="Clathrin_lg_ch"/>
    <property type="match status" value="1"/>
</dbReference>
<dbReference type="FunCoup" id="A0A168RRJ8">
    <property type="interactions" value="387"/>
</dbReference>
<organism evidence="8">
    <name type="scientific">Absidia glauca</name>
    <name type="common">Pin mould</name>
    <dbReference type="NCBI Taxonomy" id="4829"/>
    <lineage>
        <taxon>Eukaryota</taxon>
        <taxon>Fungi</taxon>
        <taxon>Fungi incertae sedis</taxon>
        <taxon>Mucoromycota</taxon>
        <taxon>Mucoromycotina</taxon>
        <taxon>Mucoromycetes</taxon>
        <taxon>Mucorales</taxon>
        <taxon>Cunninghamellaceae</taxon>
        <taxon>Absidia</taxon>
    </lineage>
</organism>
<keyword evidence="3 6" id="KW-0472">Membrane</keyword>
<evidence type="ECO:0000256" key="4">
    <source>
        <dbReference type="ARBA" id="ARBA00023176"/>
    </source>
</evidence>
<evidence type="ECO:0000256" key="5">
    <source>
        <dbReference type="ARBA" id="ARBA00023329"/>
    </source>
</evidence>
<name>A0A168RRJ8_ABSGL</name>
<reference evidence="8" key="1">
    <citation type="submission" date="2016-04" db="EMBL/GenBank/DDBJ databases">
        <authorList>
            <person name="Evans L.H."/>
            <person name="Alamgir A."/>
            <person name="Owens N."/>
            <person name="Weber N.D."/>
            <person name="Virtaneva K."/>
            <person name="Barbian K."/>
            <person name="Babar A."/>
            <person name="Rosenke K."/>
        </authorList>
    </citation>
    <scope>NUCLEOTIDE SEQUENCE [LARGE SCALE GENOMIC DNA]</scope>
    <source>
        <strain evidence="8">CBS 101.48</strain>
    </source>
</reference>
<evidence type="ECO:0000313" key="8">
    <source>
        <dbReference type="EMBL" id="SAM07292.1"/>
    </source>
</evidence>
<evidence type="ECO:0000256" key="6">
    <source>
        <dbReference type="RuleBase" id="RU363137"/>
    </source>
</evidence>
<keyword evidence="5 6" id="KW-0968">Cytoplasmic vesicle</keyword>
<sequence length="234" mass="26432">MSDFGDFNTSTDATSDFLARERAALGADADLFSMDGPDMSSPSSSYPAITADAFQSSSSPSFDTSMALTPSSQDALAVAPVTSDYSAFDSDFPKAEELETSQAFHKAMLPDEEPAVVRQWREKQQEAIQQRDEEAENKKQETIQKAREDIDRFYEEYNEKKQKSIEENRAREENYQKDREETSSSNNIWERVVREFDVTNAKSGHHTRDVSRMKEVMLDLRKADNAPGNIITQA</sequence>
<dbReference type="AlphaFoldDB" id="A0A168RRJ8"/>
<protein>
    <recommendedName>
        <fullName evidence="6">Clathrin light chain</fullName>
    </recommendedName>
</protein>
<keyword evidence="9" id="KW-1185">Reference proteome</keyword>
<evidence type="ECO:0000256" key="2">
    <source>
        <dbReference type="ARBA" id="ARBA00005263"/>
    </source>
</evidence>
<dbReference type="GO" id="GO:0032050">
    <property type="term" value="F:clathrin heavy chain binding"/>
    <property type="evidence" value="ECO:0007669"/>
    <property type="project" value="TreeGrafter"/>
</dbReference>
<dbReference type="OrthoDB" id="5512at2759"/>
<evidence type="ECO:0000256" key="1">
    <source>
        <dbReference type="ARBA" id="ARBA00004180"/>
    </source>
</evidence>
<evidence type="ECO:0000256" key="3">
    <source>
        <dbReference type="ARBA" id="ARBA00023136"/>
    </source>
</evidence>
<dbReference type="GO" id="GO:0030130">
    <property type="term" value="C:clathrin coat of trans-Golgi network vesicle"/>
    <property type="evidence" value="ECO:0007669"/>
    <property type="project" value="InterPro"/>
</dbReference>
<evidence type="ECO:0000256" key="7">
    <source>
        <dbReference type="SAM" id="MobiDB-lite"/>
    </source>
</evidence>
<dbReference type="GO" id="GO:0006886">
    <property type="term" value="P:intracellular protein transport"/>
    <property type="evidence" value="ECO:0007669"/>
    <property type="project" value="InterPro"/>
</dbReference>
<feature type="compositionally biased region" description="Basic and acidic residues" evidence="7">
    <location>
        <begin position="119"/>
        <end position="182"/>
    </location>
</feature>
<gene>
    <name evidence="8" type="primary">ABSGL_12931.1 scaffold 13518</name>
</gene>
<dbReference type="GO" id="GO:0030132">
    <property type="term" value="C:clathrin coat of coated pit"/>
    <property type="evidence" value="ECO:0007669"/>
    <property type="project" value="InterPro"/>
</dbReference>
<dbReference type="GO" id="GO:0005198">
    <property type="term" value="F:structural molecule activity"/>
    <property type="evidence" value="ECO:0007669"/>
    <property type="project" value="InterPro"/>
</dbReference>
<dbReference type="InterPro" id="IPR000996">
    <property type="entry name" value="Clathrin_L-chain"/>
</dbReference>
<comment type="similarity">
    <text evidence="2 6">Belongs to the clathrin light chain family.</text>
</comment>